<dbReference type="EMBL" id="BGZK01001382">
    <property type="protein sequence ID" value="GBP78725.1"/>
    <property type="molecule type" value="Genomic_DNA"/>
</dbReference>
<keyword evidence="8" id="KW-1185">Reference proteome</keyword>
<dbReference type="GO" id="GO:1902017">
    <property type="term" value="P:regulation of cilium assembly"/>
    <property type="evidence" value="ECO:0007669"/>
    <property type="project" value="TreeGrafter"/>
</dbReference>
<reference evidence="7 8" key="1">
    <citation type="journal article" date="2019" name="Commun. Biol.">
        <title>The bagworm genome reveals a unique fibroin gene that provides high tensile strength.</title>
        <authorList>
            <person name="Kono N."/>
            <person name="Nakamura H."/>
            <person name="Ohtoshi R."/>
            <person name="Tomita M."/>
            <person name="Numata K."/>
            <person name="Arakawa K."/>
        </authorList>
    </citation>
    <scope>NUCLEOTIDE SEQUENCE [LARGE SCALE GENOMIC DNA]</scope>
</reference>
<comment type="subcellular location">
    <subcellularLocation>
        <location evidence="1">Cytoplasm</location>
        <location evidence="1">Cytoskeleton</location>
        <location evidence="1">Microtubule organizing center</location>
        <location evidence="1">Centrosome</location>
    </subcellularLocation>
</comment>
<dbReference type="OrthoDB" id="413404at2759"/>
<evidence type="ECO:0000256" key="3">
    <source>
        <dbReference type="ARBA" id="ARBA00022490"/>
    </source>
</evidence>
<sequence length="370" mass="42561">MYCVSVSLLQCVALRAEVLEKMDEISSNRQQLAEVLDRVRQLEMKLEGFSQKAGVAMPAREQEGLREERARLLEDQLAETRRELSDVCAINNIQQTALVSTTSILSSAELKAIERERLLHCMQVDNTRIRYQINQEIMRVKLKFQEQMQQLEPLPDLLRATEARLKVAYQKQAEAEHNTESLARELNSVRDKLVKLSQKPPPEQIKPNDDEERLNSVVQRVQQATATKAALETEIKRLTMESERIAEAVVLSDNRILEKEEEFNTLTDKLERARVRTTRSVKNAERRVDVIRECFKSKVDQLERQLVEVRARLTTVEKERDELQSRLQGQVVQLSLSLQQAEHRISGLQAQVSRLQPQPTTANRKCTCAA</sequence>
<accession>A0A4C1YWK7</accession>
<name>A0A4C1YWK7_EUMVA</name>
<feature type="coiled-coil region" evidence="6">
    <location>
        <begin position="158"/>
        <end position="351"/>
    </location>
</feature>
<dbReference type="InterPro" id="IPR026099">
    <property type="entry name" value="Odf2-rel"/>
</dbReference>
<protein>
    <submittedName>
        <fullName evidence="7">Uncharacterized protein</fullName>
    </submittedName>
</protein>
<feature type="coiled-coil region" evidence="6">
    <location>
        <begin position="22"/>
        <end position="52"/>
    </location>
</feature>
<evidence type="ECO:0000256" key="5">
    <source>
        <dbReference type="ARBA" id="ARBA00023212"/>
    </source>
</evidence>
<proteinExistence type="inferred from homology"/>
<keyword evidence="3" id="KW-0963">Cytoplasm</keyword>
<comment type="similarity">
    <text evidence="2">Belongs to the ODF2 family.</text>
</comment>
<organism evidence="7 8">
    <name type="scientific">Eumeta variegata</name>
    <name type="common">Bagworm moth</name>
    <name type="synonym">Eumeta japonica</name>
    <dbReference type="NCBI Taxonomy" id="151549"/>
    <lineage>
        <taxon>Eukaryota</taxon>
        <taxon>Metazoa</taxon>
        <taxon>Ecdysozoa</taxon>
        <taxon>Arthropoda</taxon>
        <taxon>Hexapoda</taxon>
        <taxon>Insecta</taxon>
        <taxon>Pterygota</taxon>
        <taxon>Neoptera</taxon>
        <taxon>Endopterygota</taxon>
        <taxon>Lepidoptera</taxon>
        <taxon>Glossata</taxon>
        <taxon>Ditrysia</taxon>
        <taxon>Tineoidea</taxon>
        <taxon>Psychidae</taxon>
        <taxon>Oiketicinae</taxon>
        <taxon>Eumeta</taxon>
    </lineage>
</organism>
<evidence type="ECO:0000256" key="1">
    <source>
        <dbReference type="ARBA" id="ARBA00004300"/>
    </source>
</evidence>
<evidence type="ECO:0000256" key="4">
    <source>
        <dbReference type="ARBA" id="ARBA00023054"/>
    </source>
</evidence>
<dbReference type="Proteomes" id="UP000299102">
    <property type="component" value="Unassembled WGS sequence"/>
</dbReference>
<dbReference type="PANTHER" id="PTHR23162:SF10">
    <property type="entry name" value="FI13205P"/>
    <property type="match status" value="1"/>
</dbReference>
<gene>
    <name evidence="7" type="ORF">EVAR_65469_1</name>
</gene>
<evidence type="ECO:0000256" key="2">
    <source>
        <dbReference type="ARBA" id="ARBA00009316"/>
    </source>
</evidence>
<evidence type="ECO:0000313" key="8">
    <source>
        <dbReference type="Proteomes" id="UP000299102"/>
    </source>
</evidence>
<evidence type="ECO:0000256" key="6">
    <source>
        <dbReference type="SAM" id="Coils"/>
    </source>
</evidence>
<dbReference type="GO" id="GO:0005813">
    <property type="term" value="C:centrosome"/>
    <property type="evidence" value="ECO:0007669"/>
    <property type="project" value="UniProtKB-SubCell"/>
</dbReference>
<keyword evidence="5" id="KW-0206">Cytoskeleton</keyword>
<dbReference type="STRING" id="151549.A0A4C1YWK7"/>
<comment type="caution">
    <text evidence="7">The sequence shown here is derived from an EMBL/GenBank/DDBJ whole genome shotgun (WGS) entry which is preliminary data.</text>
</comment>
<evidence type="ECO:0000313" key="7">
    <source>
        <dbReference type="EMBL" id="GBP78725.1"/>
    </source>
</evidence>
<dbReference type="PANTHER" id="PTHR23162">
    <property type="entry name" value="OUTER DENSE FIBER OF SPERM TAILS 2"/>
    <property type="match status" value="1"/>
</dbReference>
<keyword evidence="4 6" id="KW-0175">Coiled coil</keyword>
<dbReference type="AlphaFoldDB" id="A0A4C1YWK7"/>